<dbReference type="RefSeq" id="XP_064663161.1">
    <property type="nucleotide sequence ID" value="XM_064798834.1"/>
</dbReference>
<dbReference type="InterPro" id="IPR028909">
    <property type="entry name" value="bL21-like"/>
</dbReference>
<evidence type="ECO:0000313" key="5">
    <source>
        <dbReference type="Proteomes" id="UP001337655"/>
    </source>
</evidence>
<dbReference type="GeneID" id="89922920"/>
<organism evidence="4 5">
    <name type="scientific">Saxophila tyrrhenica</name>
    <dbReference type="NCBI Taxonomy" id="1690608"/>
    <lineage>
        <taxon>Eukaryota</taxon>
        <taxon>Fungi</taxon>
        <taxon>Dikarya</taxon>
        <taxon>Ascomycota</taxon>
        <taxon>Pezizomycotina</taxon>
        <taxon>Dothideomycetes</taxon>
        <taxon>Dothideomycetidae</taxon>
        <taxon>Mycosphaerellales</taxon>
        <taxon>Extremaceae</taxon>
        <taxon>Saxophila</taxon>
    </lineage>
</organism>
<evidence type="ECO:0000256" key="3">
    <source>
        <dbReference type="SAM" id="MobiDB-lite"/>
    </source>
</evidence>
<evidence type="ECO:0000256" key="1">
    <source>
        <dbReference type="ARBA" id="ARBA00008563"/>
    </source>
</evidence>
<dbReference type="InterPro" id="IPR036164">
    <property type="entry name" value="bL21-like_sf"/>
</dbReference>
<dbReference type="GO" id="GO:0005762">
    <property type="term" value="C:mitochondrial large ribosomal subunit"/>
    <property type="evidence" value="ECO:0007669"/>
    <property type="project" value="TreeGrafter"/>
</dbReference>
<dbReference type="PANTHER" id="PTHR21349">
    <property type="entry name" value="50S RIBOSOMAL PROTEIN L21"/>
    <property type="match status" value="1"/>
</dbReference>
<feature type="compositionally biased region" description="Basic and acidic residues" evidence="3">
    <location>
        <begin position="44"/>
        <end position="53"/>
    </location>
</feature>
<feature type="region of interest" description="Disordered" evidence="3">
    <location>
        <begin position="29"/>
        <end position="86"/>
    </location>
</feature>
<evidence type="ECO:0000313" key="4">
    <source>
        <dbReference type="EMBL" id="KAK5174492.1"/>
    </source>
</evidence>
<proteinExistence type="inferred from homology"/>
<protein>
    <recommendedName>
        <fullName evidence="2">Large ribosomal subunit protein bL21m</fullName>
    </recommendedName>
</protein>
<dbReference type="PANTHER" id="PTHR21349:SF0">
    <property type="entry name" value="LARGE RIBOSOMAL SUBUNIT PROTEIN BL21M"/>
    <property type="match status" value="1"/>
</dbReference>
<feature type="compositionally biased region" description="Pro residues" evidence="3">
    <location>
        <begin position="59"/>
        <end position="80"/>
    </location>
</feature>
<dbReference type="SUPFAM" id="SSF141091">
    <property type="entry name" value="L21p-like"/>
    <property type="match status" value="1"/>
</dbReference>
<name>A0AAV9PQ98_9PEZI</name>
<comment type="similarity">
    <text evidence="1">Belongs to the bacterial ribosomal protein bL21 family.</text>
</comment>
<accession>A0AAV9PQ98</accession>
<dbReference type="AlphaFoldDB" id="A0AAV9PQ98"/>
<dbReference type="GO" id="GO:0003735">
    <property type="term" value="F:structural constituent of ribosome"/>
    <property type="evidence" value="ECO:0007669"/>
    <property type="project" value="TreeGrafter"/>
</dbReference>
<sequence length="230" mass="25809">MLSRSIQRAVYGSRWHIPRVANLSTVSHTIETDNLPPPPHPRKHIPDRQRRSEPSAQSEPPPLLSTPPSPSGTETLPPPNAQSSPLALSDSVRDLLPLLKAQAPHYITVHIHGKPYLLTQGDTLRLPYLQHGVEPGDVLRLNRAINIGSRDYTLKAAAAPPNPKLIYNMNQGKHSYLDERIYVCRAVVMGVESEPLRIKEKTKRRQRKVKTVKSKHRFTVLRVKEVSVVA</sequence>
<comment type="caution">
    <text evidence="4">The sequence shown here is derived from an EMBL/GenBank/DDBJ whole genome shotgun (WGS) entry which is preliminary data.</text>
</comment>
<keyword evidence="5" id="KW-1185">Reference proteome</keyword>
<dbReference type="EMBL" id="JAVRRT010000002">
    <property type="protein sequence ID" value="KAK5174492.1"/>
    <property type="molecule type" value="Genomic_DNA"/>
</dbReference>
<reference evidence="4 5" key="1">
    <citation type="submission" date="2023-08" db="EMBL/GenBank/DDBJ databases">
        <title>Black Yeasts Isolated from many extreme environments.</title>
        <authorList>
            <person name="Coleine C."/>
            <person name="Stajich J.E."/>
            <person name="Selbmann L."/>
        </authorList>
    </citation>
    <scope>NUCLEOTIDE SEQUENCE [LARGE SCALE GENOMIC DNA]</scope>
    <source>
        <strain evidence="4 5">CCFEE 5935</strain>
    </source>
</reference>
<evidence type="ECO:0000256" key="2">
    <source>
        <dbReference type="ARBA" id="ARBA00044129"/>
    </source>
</evidence>
<dbReference type="Proteomes" id="UP001337655">
    <property type="component" value="Unassembled WGS sequence"/>
</dbReference>
<gene>
    <name evidence="4" type="ORF">LTR77_001572</name>
</gene>